<feature type="compositionally biased region" description="Acidic residues" evidence="1">
    <location>
        <begin position="95"/>
        <end position="112"/>
    </location>
</feature>
<evidence type="ECO:0000313" key="2">
    <source>
        <dbReference type="EMBL" id="OBZ77407.1"/>
    </source>
</evidence>
<feature type="compositionally biased region" description="Low complexity" evidence="1">
    <location>
        <begin position="341"/>
        <end position="356"/>
    </location>
</feature>
<reference evidence="2 3" key="1">
    <citation type="submission" date="2016-03" db="EMBL/GenBank/DDBJ databases">
        <title>Whole genome sequencing of Grifola frondosa 9006-11.</title>
        <authorList>
            <person name="Min B."/>
            <person name="Park H."/>
            <person name="Kim J.-G."/>
            <person name="Cho H."/>
            <person name="Oh Y.-L."/>
            <person name="Kong W.-S."/>
            <person name="Choi I.-G."/>
        </authorList>
    </citation>
    <scope>NUCLEOTIDE SEQUENCE [LARGE SCALE GENOMIC DNA]</scope>
    <source>
        <strain evidence="2 3">9006-11</strain>
    </source>
</reference>
<dbReference type="OrthoDB" id="412109at2759"/>
<proteinExistence type="predicted"/>
<keyword evidence="3" id="KW-1185">Reference proteome</keyword>
<dbReference type="OMA" id="QHETRGA"/>
<organism evidence="2 3">
    <name type="scientific">Grifola frondosa</name>
    <name type="common">Maitake</name>
    <name type="synonym">Polyporus frondosus</name>
    <dbReference type="NCBI Taxonomy" id="5627"/>
    <lineage>
        <taxon>Eukaryota</taxon>
        <taxon>Fungi</taxon>
        <taxon>Dikarya</taxon>
        <taxon>Basidiomycota</taxon>
        <taxon>Agaricomycotina</taxon>
        <taxon>Agaricomycetes</taxon>
        <taxon>Polyporales</taxon>
        <taxon>Grifolaceae</taxon>
        <taxon>Grifola</taxon>
    </lineage>
</organism>
<sequence>MFLLCIAYDMRNSYSSHSPPVQSVAGANRPLAKQPSFTPNDGARARTSSRPLHRYHTQDIRGDQHETRGAGSMRSPSSNPNFSYHRDQPSPMLGESDEFNEDNEYSDDDYGDDYPPGDFDMWDLPPWLSELDDSTPARTEAQALKEYEDLRRAEEIKMMEEKVKQTKEEVMKKAAEAERMAEEVRIREEETRKKEMEMKQKEEELQRREKELEQRELEERKRREQEAKQKEEERKREEEERRRKEREAKEKENERKLDEELKRRAEAAETSRLQEKARMEGFRKEQDEVRRRTEDRKRQDSMGSSSSARYSQTSASSRTSSTPTPTPTPSTKPGAWKSANPSQSGATPSSGTSTTPTDHETQSAKERAWARRQAEFAKEQQEKFLRDQERQQRLHATQESKTMSKEEVEKLFAEHERQWNKVATMDMISWNIIPWPTFKYPNGPEDLTRPAISAYVLSPLYPTDRSKTEKDRVKEQIRRWHPDRFDTRMLPKMYFHDCKTRLTRTFIPTPAL</sequence>
<dbReference type="Proteomes" id="UP000092993">
    <property type="component" value="Unassembled WGS sequence"/>
</dbReference>
<dbReference type="EMBL" id="LUGG01000002">
    <property type="protein sequence ID" value="OBZ77407.1"/>
    <property type="molecule type" value="Genomic_DNA"/>
</dbReference>
<dbReference type="STRING" id="5627.A0A1C7ML67"/>
<feature type="compositionally biased region" description="Basic and acidic residues" evidence="1">
    <location>
        <begin position="357"/>
        <end position="408"/>
    </location>
</feature>
<feature type="region of interest" description="Disordered" evidence="1">
    <location>
        <begin position="174"/>
        <end position="408"/>
    </location>
</feature>
<comment type="caution">
    <text evidence="2">The sequence shown here is derived from an EMBL/GenBank/DDBJ whole genome shotgun (WGS) entry which is preliminary data.</text>
</comment>
<feature type="compositionally biased region" description="Low complexity" evidence="1">
    <location>
        <begin position="304"/>
        <end position="323"/>
    </location>
</feature>
<dbReference type="AlphaFoldDB" id="A0A1C7ML67"/>
<accession>A0A1C7ML67</accession>
<protein>
    <submittedName>
        <fullName evidence="2">Uncharacterized protein</fullName>
    </submittedName>
</protein>
<feature type="compositionally biased region" description="Basic and acidic residues" evidence="1">
    <location>
        <begin position="56"/>
        <end position="68"/>
    </location>
</feature>
<gene>
    <name evidence="2" type="ORF">A0H81_02299</name>
</gene>
<feature type="compositionally biased region" description="Basic and acidic residues" evidence="1">
    <location>
        <begin position="174"/>
        <end position="300"/>
    </location>
</feature>
<evidence type="ECO:0000313" key="3">
    <source>
        <dbReference type="Proteomes" id="UP000092993"/>
    </source>
</evidence>
<evidence type="ECO:0000256" key="1">
    <source>
        <dbReference type="SAM" id="MobiDB-lite"/>
    </source>
</evidence>
<feature type="region of interest" description="Disordered" evidence="1">
    <location>
        <begin position="14"/>
        <end position="140"/>
    </location>
</feature>
<name>A0A1C7ML67_GRIFR</name>